<dbReference type="AlphaFoldDB" id="A0A1C6RUR3"/>
<accession>A0A1C6RUR3</accession>
<proteinExistence type="predicted"/>
<dbReference type="InterPro" id="IPR029063">
    <property type="entry name" value="SAM-dependent_MTases_sf"/>
</dbReference>
<gene>
    <name evidence="1" type="ORF">GA0070624_2157</name>
</gene>
<evidence type="ECO:0000313" key="1">
    <source>
        <dbReference type="EMBL" id="SCL20905.1"/>
    </source>
</evidence>
<protein>
    <submittedName>
        <fullName evidence="1">Uncharacterized protein</fullName>
    </submittedName>
</protein>
<reference evidence="2" key="1">
    <citation type="submission" date="2016-06" db="EMBL/GenBank/DDBJ databases">
        <authorList>
            <person name="Varghese N."/>
            <person name="Submissions Spin"/>
        </authorList>
    </citation>
    <scope>NUCLEOTIDE SEQUENCE [LARGE SCALE GENOMIC DNA]</scope>
    <source>
        <strain evidence="2">DSM 45431</strain>
    </source>
</reference>
<dbReference type="EMBL" id="FMHV01000002">
    <property type="protein sequence ID" value="SCL20905.1"/>
    <property type="molecule type" value="Genomic_DNA"/>
</dbReference>
<dbReference type="Gene3D" id="3.40.50.150">
    <property type="entry name" value="Vaccinia Virus protein VP39"/>
    <property type="match status" value="1"/>
</dbReference>
<keyword evidence="2" id="KW-1185">Reference proteome</keyword>
<name>A0A1C6RUR3_9ACTN</name>
<sequence length="230" mass="24339">MSHPAVLPGGFEAALAGPADRPGLQPRRLTAALAERRIVALGVDVSAAAVRLAPGRGAVVLRRDVPAPLPGEGRWAHAVLVDGHIGIGGDPARLLRRCADLLRSGGTALVELAPPGSGLWRGRAHVSSGRDAGAERGPSFRWTRVGVEWPRRPASRTGAGGRAGCIQFEDRPAGGNRRQCRRVWIRVSTWRVTGRSTRSRESPTSRSISGTAKSISCRVLTCSGDRSCTQ</sequence>
<evidence type="ECO:0000313" key="2">
    <source>
        <dbReference type="Proteomes" id="UP000199413"/>
    </source>
</evidence>
<dbReference type="Proteomes" id="UP000199413">
    <property type="component" value="Unassembled WGS sequence"/>
</dbReference>
<dbReference type="SUPFAM" id="SSF53335">
    <property type="entry name" value="S-adenosyl-L-methionine-dependent methyltransferases"/>
    <property type="match status" value="1"/>
</dbReference>
<dbReference type="STRING" id="568872.GA0070624_2157"/>
<organism evidence="1 2">
    <name type="scientific">Micromonospora rhizosphaerae</name>
    <dbReference type="NCBI Taxonomy" id="568872"/>
    <lineage>
        <taxon>Bacteria</taxon>
        <taxon>Bacillati</taxon>
        <taxon>Actinomycetota</taxon>
        <taxon>Actinomycetes</taxon>
        <taxon>Micromonosporales</taxon>
        <taxon>Micromonosporaceae</taxon>
        <taxon>Micromonospora</taxon>
    </lineage>
</organism>